<feature type="transmembrane region" description="Helical" evidence="6">
    <location>
        <begin position="255"/>
        <end position="275"/>
    </location>
</feature>
<keyword evidence="2 6" id="KW-0812">Transmembrane</keyword>
<evidence type="ECO:0000256" key="4">
    <source>
        <dbReference type="ARBA" id="ARBA00023136"/>
    </source>
</evidence>
<name>A0ABT7CAN3_9MICO</name>
<evidence type="ECO:0000313" key="8">
    <source>
        <dbReference type="EMBL" id="MDJ1372263.1"/>
    </source>
</evidence>
<evidence type="ECO:0000256" key="1">
    <source>
        <dbReference type="ARBA" id="ARBA00004141"/>
    </source>
</evidence>
<feature type="domain" description="Amino acid permease/ SLC12A" evidence="7">
    <location>
        <begin position="39"/>
        <end position="482"/>
    </location>
</feature>
<dbReference type="PIRSF" id="PIRSF006060">
    <property type="entry name" value="AA_transporter"/>
    <property type="match status" value="1"/>
</dbReference>
<comment type="subcellular location">
    <subcellularLocation>
        <location evidence="1">Membrane</location>
        <topology evidence="1">Multi-pass membrane protein</topology>
    </subcellularLocation>
</comment>
<dbReference type="InterPro" id="IPR050367">
    <property type="entry name" value="APC_superfamily"/>
</dbReference>
<keyword evidence="3 6" id="KW-1133">Transmembrane helix</keyword>
<sequence>MVHMSDQPTQVSNGTQPSTSTVSIDQTRVAKRTLGTWQIIVLIIGAMTPLAVIVGTAPLGFAFGGPSTVLAFLIAGIVIGIFCIGYVQMVRRIDRPGAFYNYIARGLGRPAGVGGAMVGTIGYLFGFLGAAAIQGFTLQESIIALTGVEVPWVLLHVIPLLLVGFLIYRRIDISAMLISIIVAFEVVLLLALSFAIIARDGIANALPLEVISPDVFSIGSWTVAFIFAFLCFQGYEAGALYAPEAKNPGKTVPRALYGALAIIVVVLVLTTWTLTSVSGIETQMDVVLEQGLSGFIFATVGEYLGTFGLVLFSIGSLLAQLAVMITIGNFMSRYLNGLARDSILPSYLGRLNKHGAPYAAQFTLIGIGIFVPLLVWAFGGDPYTQVSTIAFGVGAIAATLLQALASISVVGYFLKQPAAQRSLWKQIIIPSIASVLLIAALAIELAGFSWITGVEAGWTVLLPILVFAMLVFGIGFGYWLRKNRPEVYQDLAAGDSAEEAAAIRTDRLMTQAAAREQKKQ</sequence>
<comment type="caution">
    <text evidence="8">The sequence shown here is derived from an EMBL/GenBank/DDBJ whole genome shotgun (WGS) entry which is preliminary data.</text>
</comment>
<feature type="transmembrane region" description="Helical" evidence="6">
    <location>
        <begin position="457"/>
        <end position="480"/>
    </location>
</feature>
<feature type="transmembrane region" description="Helical" evidence="6">
    <location>
        <begin position="69"/>
        <end position="90"/>
    </location>
</feature>
<feature type="transmembrane region" description="Helical" evidence="6">
    <location>
        <begin position="389"/>
        <end position="414"/>
    </location>
</feature>
<organism evidence="8 9">
    <name type="scientific">Gulosibacter molinativorax</name>
    <dbReference type="NCBI Taxonomy" id="256821"/>
    <lineage>
        <taxon>Bacteria</taxon>
        <taxon>Bacillati</taxon>
        <taxon>Actinomycetota</taxon>
        <taxon>Actinomycetes</taxon>
        <taxon>Micrococcales</taxon>
        <taxon>Microbacteriaceae</taxon>
        <taxon>Gulosibacter</taxon>
    </lineage>
</organism>
<feature type="transmembrane region" description="Helical" evidence="6">
    <location>
        <begin position="295"/>
        <end position="323"/>
    </location>
</feature>
<evidence type="ECO:0000259" key="7">
    <source>
        <dbReference type="Pfam" id="PF00324"/>
    </source>
</evidence>
<feature type="region of interest" description="Disordered" evidence="5">
    <location>
        <begin position="1"/>
        <end position="24"/>
    </location>
</feature>
<dbReference type="Pfam" id="PF00324">
    <property type="entry name" value="AA_permease"/>
    <property type="match status" value="1"/>
</dbReference>
<evidence type="ECO:0000256" key="2">
    <source>
        <dbReference type="ARBA" id="ARBA00022692"/>
    </source>
</evidence>
<evidence type="ECO:0000313" key="9">
    <source>
        <dbReference type="Proteomes" id="UP001170379"/>
    </source>
</evidence>
<feature type="transmembrane region" description="Helical" evidence="6">
    <location>
        <begin position="142"/>
        <end position="168"/>
    </location>
</feature>
<evidence type="ECO:0000256" key="5">
    <source>
        <dbReference type="SAM" id="MobiDB-lite"/>
    </source>
</evidence>
<dbReference type="InterPro" id="IPR004841">
    <property type="entry name" value="AA-permease/SLC12A_dom"/>
</dbReference>
<dbReference type="Gene3D" id="1.20.1740.10">
    <property type="entry name" value="Amino acid/polyamine transporter I"/>
    <property type="match status" value="1"/>
</dbReference>
<keyword evidence="4 6" id="KW-0472">Membrane</keyword>
<dbReference type="Proteomes" id="UP001170379">
    <property type="component" value="Unassembled WGS sequence"/>
</dbReference>
<proteinExistence type="predicted"/>
<dbReference type="EMBL" id="PXVD01000022">
    <property type="protein sequence ID" value="MDJ1372263.1"/>
    <property type="molecule type" value="Genomic_DNA"/>
</dbReference>
<gene>
    <name evidence="8" type="ORF">C7K25_12935</name>
</gene>
<dbReference type="PANTHER" id="PTHR42770:SF16">
    <property type="entry name" value="AMINO ACID PERMEASE"/>
    <property type="match status" value="1"/>
</dbReference>
<evidence type="ECO:0000256" key="6">
    <source>
        <dbReference type="SAM" id="Phobius"/>
    </source>
</evidence>
<evidence type="ECO:0000256" key="3">
    <source>
        <dbReference type="ARBA" id="ARBA00022989"/>
    </source>
</evidence>
<feature type="transmembrane region" description="Helical" evidence="6">
    <location>
        <begin position="39"/>
        <end position="63"/>
    </location>
</feature>
<feature type="transmembrane region" description="Helical" evidence="6">
    <location>
        <begin position="358"/>
        <end position="377"/>
    </location>
</feature>
<reference evidence="8" key="2">
    <citation type="journal article" date="2022" name="Sci. Rep.">
        <title>In silico prediction of the enzymes involved in the degradation of the herbicide molinate by Gulosibacter molinativorax ON4T.</title>
        <authorList>
            <person name="Lopes A.R."/>
            <person name="Bunin E."/>
            <person name="Viana A.T."/>
            <person name="Froufe H."/>
            <person name="Munoz-Merida A."/>
            <person name="Pinho D."/>
            <person name="Figueiredo J."/>
            <person name="Barroso C."/>
            <person name="Vaz-Moreira I."/>
            <person name="Bellanger X."/>
            <person name="Egas C."/>
            <person name="Nunes O.C."/>
        </authorList>
    </citation>
    <scope>NUCLEOTIDE SEQUENCE</scope>
    <source>
        <strain evidence="8">ON4</strain>
    </source>
</reference>
<protein>
    <submittedName>
        <fullName evidence="8">Amino acid permease</fullName>
    </submittedName>
</protein>
<feature type="transmembrane region" description="Helical" evidence="6">
    <location>
        <begin position="175"/>
        <end position="198"/>
    </location>
</feature>
<keyword evidence="9" id="KW-1185">Reference proteome</keyword>
<feature type="transmembrane region" description="Helical" evidence="6">
    <location>
        <begin position="111"/>
        <end position="136"/>
    </location>
</feature>
<feature type="transmembrane region" description="Helical" evidence="6">
    <location>
        <begin position="426"/>
        <end position="451"/>
    </location>
</feature>
<reference evidence="8" key="1">
    <citation type="submission" date="2018-03" db="EMBL/GenBank/DDBJ databases">
        <authorList>
            <person name="Nunes O.C."/>
            <person name="Lopes A.R."/>
            <person name="Froufe H."/>
            <person name="Munoz-Merida A."/>
            <person name="Barroso C."/>
            <person name="Egas C."/>
        </authorList>
    </citation>
    <scope>NUCLEOTIDE SEQUENCE</scope>
    <source>
        <strain evidence="8">ON4</strain>
    </source>
</reference>
<dbReference type="PANTHER" id="PTHR42770">
    <property type="entry name" value="AMINO ACID TRANSPORTER-RELATED"/>
    <property type="match status" value="1"/>
</dbReference>
<feature type="transmembrane region" description="Helical" evidence="6">
    <location>
        <begin position="218"/>
        <end position="243"/>
    </location>
</feature>
<accession>A0ABT7CAN3</accession>